<dbReference type="InterPro" id="IPR015946">
    <property type="entry name" value="KH_dom-like_a/b"/>
</dbReference>
<dbReference type="AlphaFoldDB" id="A0A6J4J332"/>
<dbReference type="GO" id="GO:0005829">
    <property type="term" value="C:cytosol"/>
    <property type="evidence" value="ECO:0007669"/>
    <property type="project" value="TreeGrafter"/>
</dbReference>
<dbReference type="InterPro" id="IPR023799">
    <property type="entry name" value="RbfA_dom_sf"/>
</dbReference>
<dbReference type="Gene3D" id="3.30.300.20">
    <property type="match status" value="1"/>
</dbReference>
<dbReference type="GO" id="GO:0030490">
    <property type="term" value="P:maturation of SSU-rRNA"/>
    <property type="evidence" value="ECO:0007669"/>
    <property type="project" value="UniProtKB-UniRule"/>
</dbReference>
<dbReference type="GO" id="GO:0043024">
    <property type="term" value="F:ribosomal small subunit binding"/>
    <property type="evidence" value="ECO:0007669"/>
    <property type="project" value="TreeGrafter"/>
</dbReference>
<dbReference type="PANTHER" id="PTHR33515">
    <property type="entry name" value="RIBOSOME-BINDING FACTOR A, CHLOROPLASTIC-RELATED"/>
    <property type="match status" value="1"/>
</dbReference>
<gene>
    <name evidence="2" type="primary">rbfA</name>
    <name evidence="3" type="ORF">AVDCRST_MAG56-2949</name>
</gene>
<comment type="function">
    <text evidence="2">One of several proteins that assist in the late maturation steps of the functional core of the 30S ribosomal subunit. Associates with free 30S ribosomal subunits (but not with 30S subunits that are part of 70S ribosomes or polysomes). Required for efficient processing of 16S rRNA. May interact with the 5'-terminal helix region of 16S rRNA.</text>
</comment>
<dbReference type="EMBL" id="CADCTQ010000252">
    <property type="protein sequence ID" value="CAA9269124.1"/>
    <property type="molecule type" value="Genomic_DNA"/>
</dbReference>
<organism evidence="3">
    <name type="scientific">uncultured Cytophagales bacterium</name>
    <dbReference type="NCBI Taxonomy" id="158755"/>
    <lineage>
        <taxon>Bacteria</taxon>
        <taxon>Pseudomonadati</taxon>
        <taxon>Bacteroidota</taxon>
        <taxon>Sphingobacteriia</taxon>
        <taxon>Sphingobacteriales</taxon>
        <taxon>environmental samples</taxon>
    </lineage>
</organism>
<dbReference type="Pfam" id="PF02033">
    <property type="entry name" value="RBFA"/>
    <property type="match status" value="1"/>
</dbReference>
<comment type="similarity">
    <text evidence="2">Belongs to the RbfA family.</text>
</comment>
<dbReference type="HAMAP" id="MF_00003">
    <property type="entry name" value="RbfA"/>
    <property type="match status" value="1"/>
</dbReference>
<protein>
    <recommendedName>
        <fullName evidence="2">Ribosome-binding factor A</fullName>
    </recommendedName>
</protein>
<comment type="subcellular location">
    <subcellularLocation>
        <location evidence="2">Cytoplasm</location>
    </subcellularLocation>
</comment>
<dbReference type="InterPro" id="IPR000238">
    <property type="entry name" value="RbfA"/>
</dbReference>
<sequence length="131" mass="15007">MDNKRQQKFSRLIQKELGDIFQREGKAHFGSAFITVTRVEVSPDLGVARIYLSFMLAPSKQMLLEDIREKTKLIRQSLGNRIRHQARVIPELVFFLDETAEYAAKMDTLISGLNIPPAPEEDPNDDTYAKK</sequence>
<dbReference type="SUPFAM" id="SSF89919">
    <property type="entry name" value="Ribosome-binding factor A, RbfA"/>
    <property type="match status" value="1"/>
</dbReference>
<dbReference type="NCBIfam" id="TIGR00082">
    <property type="entry name" value="rbfA"/>
    <property type="match status" value="1"/>
</dbReference>
<keyword evidence="1 2" id="KW-0690">Ribosome biogenesis</keyword>
<name>A0A6J4J332_9SPHI</name>
<comment type="subunit">
    <text evidence="2">Monomer. Binds 30S ribosomal subunits, but not 50S ribosomal subunits or 70S ribosomes.</text>
</comment>
<evidence type="ECO:0000256" key="2">
    <source>
        <dbReference type="HAMAP-Rule" id="MF_00003"/>
    </source>
</evidence>
<keyword evidence="2" id="KW-0963">Cytoplasm</keyword>
<evidence type="ECO:0000313" key="3">
    <source>
        <dbReference type="EMBL" id="CAA9269124.1"/>
    </source>
</evidence>
<reference evidence="3" key="1">
    <citation type="submission" date="2020-02" db="EMBL/GenBank/DDBJ databases">
        <authorList>
            <person name="Meier V. D."/>
        </authorList>
    </citation>
    <scope>NUCLEOTIDE SEQUENCE</scope>
    <source>
        <strain evidence="3">AVDCRST_MAG56</strain>
    </source>
</reference>
<proteinExistence type="inferred from homology"/>
<dbReference type="PANTHER" id="PTHR33515:SF1">
    <property type="entry name" value="RIBOSOME-BINDING FACTOR A, CHLOROPLASTIC-RELATED"/>
    <property type="match status" value="1"/>
</dbReference>
<evidence type="ECO:0000256" key="1">
    <source>
        <dbReference type="ARBA" id="ARBA00022517"/>
    </source>
</evidence>
<accession>A0A6J4J332</accession>